<dbReference type="SUPFAM" id="SSF52172">
    <property type="entry name" value="CheY-like"/>
    <property type="match status" value="1"/>
</dbReference>
<evidence type="ECO:0000259" key="10">
    <source>
        <dbReference type="PROSITE" id="PS50110"/>
    </source>
</evidence>
<dbReference type="GO" id="GO:0006355">
    <property type="term" value="P:regulation of DNA-templated transcription"/>
    <property type="evidence" value="ECO:0007669"/>
    <property type="project" value="InterPro"/>
</dbReference>
<dbReference type="InterPro" id="IPR036097">
    <property type="entry name" value="HisK_dim/P_sf"/>
</dbReference>
<evidence type="ECO:0000313" key="12">
    <source>
        <dbReference type="EMBL" id="MXQ07487.1"/>
    </source>
</evidence>
<keyword evidence="5" id="KW-0418">Kinase</keyword>
<evidence type="ECO:0000256" key="6">
    <source>
        <dbReference type="ARBA" id="ARBA00023012"/>
    </source>
</evidence>
<dbReference type="EMBL" id="WUPT01000001">
    <property type="protein sequence ID" value="MXQ07487.1"/>
    <property type="molecule type" value="Genomic_DNA"/>
</dbReference>
<dbReference type="SMART" id="SM00387">
    <property type="entry name" value="HATPase_c"/>
    <property type="match status" value="1"/>
</dbReference>
<evidence type="ECO:0000256" key="7">
    <source>
        <dbReference type="PROSITE-ProRule" id="PRU00169"/>
    </source>
</evidence>
<dbReference type="PROSITE" id="PS50110">
    <property type="entry name" value="RESPONSE_REGULATORY"/>
    <property type="match status" value="1"/>
</dbReference>
<dbReference type="Pfam" id="PF00512">
    <property type="entry name" value="HisKA"/>
    <property type="match status" value="1"/>
</dbReference>
<dbReference type="SMART" id="SM00388">
    <property type="entry name" value="HisKA"/>
    <property type="match status" value="1"/>
</dbReference>
<dbReference type="SUPFAM" id="SSF55785">
    <property type="entry name" value="PYP-like sensor domain (PAS domain)"/>
    <property type="match status" value="1"/>
</dbReference>
<dbReference type="PANTHER" id="PTHR43047">
    <property type="entry name" value="TWO-COMPONENT HISTIDINE PROTEIN KINASE"/>
    <property type="match status" value="1"/>
</dbReference>
<dbReference type="FunFam" id="3.30.565.10:FF:000010">
    <property type="entry name" value="Sensor histidine kinase RcsC"/>
    <property type="match status" value="1"/>
</dbReference>
<feature type="domain" description="Histidine kinase" evidence="9">
    <location>
        <begin position="338"/>
        <end position="556"/>
    </location>
</feature>
<organism evidence="12 13">
    <name type="scientific">Kangsaoukella pontilimi</name>
    <dbReference type="NCBI Taxonomy" id="2691042"/>
    <lineage>
        <taxon>Bacteria</taxon>
        <taxon>Pseudomonadati</taxon>
        <taxon>Pseudomonadota</taxon>
        <taxon>Alphaproteobacteria</taxon>
        <taxon>Rhodobacterales</taxon>
        <taxon>Paracoccaceae</taxon>
        <taxon>Kangsaoukella</taxon>
    </lineage>
</organism>
<dbReference type="InterPro" id="IPR036890">
    <property type="entry name" value="HATPase_C_sf"/>
</dbReference>
<keyword evidence="8" id="KW-0472">Membrane</keyword>
<evidence type="ECO:0000256" key="3">
    <source>
        <dbReference type="ARBA" id="ARBA00022553"/>
    </source>
</evidence>
<dbReference type="CDD" id="cd17546">
    <property type="entry name" value="REC_hyHK_CKI1_RcsC-like"/>
    <property type="match status" value="1"/>
</dbReference>
<dbReference type="InterPro" id="IPR000014">
    <property type="entry name" value="PAS"/>
</dbReference>
<dbReference type="PROSITE" id="PS50112">
    <property type="entry name" value="PAS"/>
    <property type="match status" value="1"/>
</dbReference>
<evidence type="ECO:0000256" key="1">
    <source>
        <dbReference type="ARBA" id="ARBA00000085"/>
    </source>
</evidence>
<dbReference type="InterPro" id="IPR004358">
    <property type="entry name" value="Sig_transdc_His_kin-like_C"/>
</dbReference>
<dbReference type="InterPro" id="IPR013767">
    <property type="entry name" value="PAS_fold"/>
</dbReference>
<reference evidence="12 13" key="2">
    <citation type="submission" date="2020-03" db="EMBL/GenBank/DDBJ databases">
        <title>Kangsaoukella pontilimi gen. nov., sp. nov., a new member of the family Rhodobacteraceae isolated from a tidal mudflat.</title>
        <authorList>
            <person name="Kim I.S."/>
        </authorList>
    </citation>
    <scope>NUCLEOTIDE SEQUENCE [LARGE SCALE GENOMIC DNA]</scope>
    <source>
        <strain evidence="12 13">GH1-50</strain>
    </source>
</reference>
<dbReference type="NCBIfam" id="TIGR00229">
    <property type="entry name" value="sensory_box"/>
    <property type="match status" value="1"/>
</dbReference>
<keyword evidence="3 7" id="KW-0597">Phosphoprotein</keyword>
<keyword evidence="4" id="KW-0808">Transferase</keyword>
<dbReference type="InterPro" id="IPR035965">
    <property type="entry name" value="PAS-like_dom_sf"/>
</dbReference>
<reference evidence="12 13" key="1">
    <citation type="submission" date="2019-12" db="EMBL/GenBank/DDBJ databases">
        <authorList>
            <person name="Lee S.D."/>
        </authorList>
    </citation>
    <scope>NUCLEOTIDE SEQUENCE [LARGE SCALE GENOMIC DNA]</scope>
    <source>
        <strain evidence="12 13">GH1-50</strain>
    </source>
</reference>
<gene>
    <name evidence="12" type="ORF">GQ651_06460</name>
</gene>
<evidence type="ECO:0000259" key="11">
    <source>
        <dbReference type="PROSITE" id="PS50112"/>
    </source>
</evidence>
<keyword evidence="8" id="KW-0812">Transmembrane</keyword>
<dbReference type="RefSeq" id="WP_160763358.1">
    <property type="nucleotide sequence ID" value="NZ_WUPT01000001.1"/>
</dbReference>
<dbReference type="Pfam" id="PF00989">
    <property type="entry name" value="PAS"/>
    <property type="match status" value="1"/>
</dbReference>
<dbReference type="CDD" id="cd16922">
    <property type="entry name" value="HATPase_EvgS-ArcB-TorS-like"/>
    <property type="match status" value="1"/>
</dbReference>
<dbReference type="SMART" id="SM00091">
    <property type="entry name" value="PAS"/>
    <property type="match status" value="1"/>
</dbReference>
<protein>
    <recommendedName>
        <fullName evidence="2">histidine kinase</fullName>
        <ecNumber evidence="2">2.7.13.3</ecNumber>
    </recommendedName>
</protein>
<dbReference type="Gene3D" id="3.30.565.10">
    <property type="entry name" value="Histidine kinase-like ATPase, C-terminal domain"/>
    <property type="match status" value="1"/>
</dbReference>
<keyword evidence="6" id="KW-0902">Two-component regulatory system</keyword>
<comment type="catalytic activity">
    <reaction evidence="1">
        <text>ATP + protein L-histidine = ADP + protein N-phospho-L-histidine.</text>
        <dbReference type="EC" id="2.7.13.3"/>
    </reaction>
</comment>
<accession>A0A7C9IFS9</accession>
<dbReference type="Gene3D" id="3.40.50.2300">
    <property type="match status" value="1"/>
</dbReference>
<dbReference type="Gene3D" id="1.10.287.130">
    <property type="match status" value="1"/>
</dbReference>
<feature type="transmembrane region" description="Helical" evidence="8">
    <location>
        <begin position="156"/>
        <end position="178"/>
    </location>
</feature>
<evidence type="ECO:0000256" key="5">
    <source>
        <dbReference type="ARBA" id="ARBA00022777"/>
    </source>
</evidence>
<dbReference type="InterPro" id="IPR001789">
    <property type="entry name" value="Sig_transdc_resp-reg_receiver"/>
</dbReference>
<dbReference type="Proteomes" id="UP000480350">
    <property type="component" value="Unassembled WGS sequence"/>
</dbReference>
<sequence length="826" mass="89793">MLWLLSANARDKIDQLATANADSMQWSLAQFEVEYLVLRTTTEAAQNGTQTLDEVRRRFDVFYSRVGTVKSSAAFQTILATEDVSQAMERVDAFLSEVAPLIDGDDPALRAALPGISSDLVSLHTELRTIALVGVRVFAGRAEAQRLAVADALRDLAIIALALLTGLLTVFTILLALIRASQRQNDQILTAQQRLQAIISTSLDAILVTDENGLILDYNGAAEVIFGHSREDVVGTSVNLLLVADHAHGSPENPMARYRKDSERRMSGRDLMRLQARRRDGSLFPVELSVGTAAGPESDVLVFFIRDISFRLRSENELVIARDRAVAGEKAKAELLAVMSHEMRTPLNGILGTLQLLEETDLTPRQRRFVDAMNTSGQTLQSHVNNVLDISRLDAGMGVTTTAPFALLQLTRDVIETLRAEAELRGNRLEYRSFGSGLDAVKGDEDRLRQILINLLGNAIKFTEDGEISVEIERLADSDIVELRVADTGIGIDAGETARIFDDFVTLDPSFQRVAEGTGLGLGIVRRLVALLDGEIGVESEPGEGSLFWVRLPLAPTDEDFSAPDEPLQRPNRPLAGQCRSVLVVEDNEINRMVVREMLEQQGCHVTEAVDGAEGLAIAGENRFDLILMDISMPRLDGLGAGKAIREGDGPNRETPIVALTAHALPEDIERFLQLGMDHVLTKPLARSDLIAVLDATRGKAPETVTPSPGSRTELEALLGDDAARSLLERVRVEVRNGLDDIRRMNRDRSSGHTIAALAHRLAGSAALAGHERLREHLLALEAAAASGRDIDAHLVDAEAALTDLEREDEVAGSGITLQSGFTAGR</sequence>
<dbReference type="GO" id="GO:0000155">
    <property type="term" value="F:phosphorelay sensor kinase activity"/>
    <property type="evidence" value="ECO:0007669"/>
    <property type="project" value="InterPro"/>
</dbReference>
<dbReference type="Gene3D" id="1.20.120.160">
    <property type="entry name" value="HPT domain"/>
    <property type="match status" value="1"/>
</dbReference>
<dbReference type="CDD" id="cd00130">
    <property type="entry name" value="PAS"/>
    <property type="match status" value="1"/>
</dbReference>
<dbReference type="InterPro" id="IPR003661">
    <property type="entry name" value="HisK_dim/P_dom"/>
</dbReference>
<keyword evidence="13" id="KW-1185">Reference proteome</keyword>
<dbReference type="SUPFAM" id="SSF47384">
    <property type="entry name" value="Homodimeric domain of signal transducing histidine kinase"/>
    <property type="match status" value="1"/>
</dbReference>
<dbReference type="CDD" id="cd00082">
    <property type="entry name" value="HisKA"/>
    <property type="match status" value="1"/>
</dbReference>
<dbReference type="InterPro" id="IPR003594">
    <property type="entry name" value="HATPase_dom"/>
</dbReference>
<feature type="domain" description="Response regulatory" evidence="10">
    <location>
        <begin position="581"/>
        <end position="698"/>
    </location>
</feature>
<evidence type="ECO:0000256" key="2">
    <source>
        <dbReference type="ARBA" id="ARBA00012438"/>
    </source>
</evidence>
<dbReference type="Gene3D" id="3.30.450.20">
    <property type="entry name" value="PAS domain"/>
    <property type="match status" value="1"/>
</dbReference>
<name>A0A7C9IFS9_9RHOB</name>
<feature type="domain" description="PAS" evidence="11">
    <location>
        <begin position="191"/>
        <end position="248"/>
    </location>
</feature>
<dbReference type="InterPro" id="IPR011006">
    <property type="entry name" value="CheY-like_superfamily"/>
</dbReference>
<dbReference type="SUPFAM" id="SSF47226">
    <property type="entry name" value="Histidine-containing phosphotransfer domain, HPT domain"/>
    <property type="match status" value="1"/>
</dbReference>
<evidence type="ECO:0000313" key="13">
    <source>
        <dbReference type="Proteomes" id="UP000480350"/>
    </source>
</evidence>
<keyword evidence="8" id="KW-1133">Transmembrane helix</keyword>
<evidence type="ECO:0000256" key="8">
    <source>
        <dbReference type="SAM" id="Phobius"/>
    </source>
</evidence>
<comment type="caution">
    <text evidence="12">The sequence shown here is derived from an EMBL/GenBank/DDBJ whole genome shotgun (WGS) entry which is preliminary data.</text>
</comment>
<dbReference type="PRINTS" id="PR00344">
    <property type="entry name" value="BCTRLSENSOR"/>
</dbReference>
<proteinExistence type="predicted"/>
<dbReference type="SUPFAM" id="SSF55874">
    <property type="entry name" value="ATPase domain of HSP90 chaperone/DNA topoisomerase II/histidine kinase"/>
    <property type="match status" value="1"/>
</dbReference>
<dbReference type="PROSITE" id="PS50109">
    <property type="entry name" value="HIS_KIN"/>
    <property type="match status" value="1"/>
</dbReference>
<dbReference type="SMART" id="SM00448">
    <property type="entry name" value="REC"/>
    <property type="match status" value="1"/>
</dbReference>
<feature type="modified residue" description="4-aspartylphosphate" evidence="7">
    <location>
        <position position="630"/>
    </location>
</feature>
<dbReference type="PANTHER" id="PTHR43047:SF64">
    <property type="entry name" value="HISTIDINE KINASE CONTAINING CHEY-HOMOLOGOUS RECEIVER DOMAIN AND PAS DOMAIN-RELATED"/>
    <property type="match status" value="1"/>
</dbReference>
<dbReference type="Pfam" id="PF02518">
    <property type="entry name" value="HATPase_c"/>
    <property type="match status" value="1"/>
</dbReference>
<evidence type="ECO:0000259" key="9">
    <source>
        <dbReference type="PROSITE" id="PS50109"/>
    </source>
</evidence>
<dbReference type="AlphaFoldDB" id="A0A7C9IFS9"/>
<evidence type="ECO:0000256" key="4">
    <source>
        <dbReference type="ARBA" id="ARBA00022679"/>
    </source>
</evidence>
<dbReference type="Pfam" id="PF00072">
    <property type="entry name" value="Response_reg"/>
    <property type="match status" value="1"/>
</dbReference>
<dbReference type="InterPro" id="IPR005467">
    <property type="entry name" value="His_kinase_dom"/>
</dbReference>
<dbReference type="EC" id="2.7.13.3" evidence="2"/>
<dbReference type="InterPro" id="IPR036641">
    <property type="entry name" value="HPT_dom_sf"/>
</dbReference>